<feature type="coiled-coil region" evidence="1">
    <location>
        <begin position="706"/>
        <end position="733"/>
    </location>
</feature>
<evidence type="ECO:0000259" key="2">
    <source>
        <dbReference type="Pfam" id="PF13476"/>
    </source>
</evidence>
<gene>
    <name evidence="3" type="ORF">KIF53_21065</name>
</gene>
<dbReference type="PANTHER" id="PTHR32114">
    <property type="entry name" value="ABC TRANSPORTER ABCH.3"/>
    <property type="match status" value="1"/>
</dbReference>
<feature type="domain" description="Rad50/SbcC-type AAA" evidence="2">
    <location>
        <begin position="6"/>
        <end position="237"/>
    </location>
</feature>
<dbReference type="Proteomes" id="UP000711178">
    <property type="component" value="Unassembled WGS sequence"/>
</dbReference>
<dbReference type="SUPFAM" id="SSF52540">
    <property type="entry name" value="P-loop containing nucleoside triphosphate hydrolases"/>
    <property type="match status" value="1"/>
</dbReference>
<dbReference type="PANTHER" id="PTHR32114:SF2">
    <property type="entry name" value="ABC TRANSPORTER ABCH.3"/>
    <property type="match status" value="1"/>
</dbReference>
<sequence>MKILTLRLKNLNSLKGEWKIDFTQPPFKDNGLFAITGPTGAGKSTLLDAICLALYHETPRLKTISASSNEIMTRHTADCLAEVEFEVKGQVYRAFWSQRRARDKADGALQAPKVELADGAGNILTSQINDKLKRIEAITGLDFARFTKSMMLAQGGFAAFLNASANERAELLEELTGTDIYGQISQRVFEQARDAKQALDQLKARADGVELLPEERRQSMKQQIDTLTQQLVELQSQQTQTQALRQWRHELIQAEQAAALAREGEQAARKALDEAEPELQRLQQSEPAEAMRPVYQAWQDTQARRNQARSALDKIQVTLADSQQQIVIAHWQANTIATGLAEHARQQYTTAHDELQVLQAWLAEHGHFAVLGEQLSGWQSQFSQTQQAQHTVQQLHDQLQAQQRELEATERSLGEQKTLLEAAQKEHEQKLLVAQAAEQVAANIFHGQTLAELRTSWMTAQEQVQSWRQLLQLAAQQRQHASRQVQQQAAITDSRQQLTAQQALLDTLRRDYKQLKEQVEDKRKLLAQEQRIQSLEAHRAALQPGEACPLCGSHEHPGIQTYQQLSVSDTERTLQEKEAALAQLEEQGNAAKGEQAKLEGRLQQQQEALQVLEQAQRQAATAWREQATPLGLGDNDWQQEDTLPQALAKAEQHDAKLKAQLAQAEQAEQDRVVAQQMAYRSAQALQEAGKQYELLQQASLHAMQGVKALATQQEQAAHAAQQAREQLQAAIADSGFTVADDMAQWLADRQQDWQAWQTRQRTQQLQQAELLKLQSHLEQAANLAEGWQLRWSKLDVEAPTGQAKPEIDEPSFARYTDLVEVLTAQIANLQGQQTQLSTDLALLHQQYSEAEAAWSAALQTSPFTDTDTFLRALLPAEESRRLRNWQQQLAQALERSAAVHQSADATLQVLQQQNRTPLGLIELDEALAAQDGKRQILFSEQGALNALLRDDAQRRDNQQALFHQIEQQAADVDIWQRLNSLIGSKEGDKYRKFAQGLTLDHLMHLANRHLERLHGRYLLQRKSSGELELEIVDTWQADVTRDTRTLSGGESFLVSLALALALSDLVSHKTSIDSLFLDEGFGSLDGETLEMALDALDVINSSGKSIGVISHVSAMKERINVQISIEKAAGVGFSCVHVKQ</sequence>
<reference evidence="3 4" key="1">
    <citation type="submission" date="2021-05" db="EMBL/GenBank/DDBJ databases">
        <title>Draft Whole Genome Sequencing Of Biosensor Chromobacterium violaceum Strain CV026 Reveals A Regulatory RNA In Chromobacterium violaceum Phenotype Regulatory Network.</title>
        <authorList>
            <person name="Hong K.W."/>
            <person name="Chan K.G."/>
            <person name="Chang C.-Y."/>
        </authorList>
    </citation>
    <scope>NUCLEOTIDE SEQUENCE [LARGE SCALE GENOMIC DNA]</scope>
    <source>
        <strain evidence="3 4">ATCC 31532</strain>
    </source>
</reference>
<feature type="coiled-coil region" evidence="1">
    <location>
        <begin position="185"/>
        <end position="244"/>
    </location>
</feature>
<protein>
    <submittedName>
        <fullName evidence="3">AAA family ATPase</fullName>
    </submittedName>
</protein>
<accession>A0ABS7FJ99</accession>
<feature type="coiled-coil region" evidence="1">
    <location>
        <begin position="647"/>
        <end position="677"/>
    </location>
</feature>
<dbReference type="InterPro" id="IPR027417">
    <property type="entry name" value="P-loop_NTPase"/>
</dbReference>
<proteinExistence type="predicted"/>
<comment type="caution">
    <text evidence="3">The sequence shown here is derived from an EMBL/GenBank/DDBJ whole genome shotgun (WGS) entry which is preliminary data.</text>
</comment>
<dbReference type="Pfam" id="PF13558">
    <property type="entry name" value="SbcC_Walker_B"/>
    <property type="match status" value="1"/>
</dbReference>
<keyword evidence="1" id="KW-0175">Coiled coil</keyword>
<feature type="coiled-coil region" evidence="1">
    <location>
        <begin position="385"/>
        <end position="440"/>
    </location>
</feature>
<dbReference type="EMBL" id="JAHDTB010000034">
    <property type="protein sequence ID" value="MBW8290137.1"/>
    <property type="molecule type" value="Genomic_DNA"/>
</dbReference>
<feature type="coiled-coil region" evidence="1">
    <location>
        <begin position="567"/>
        <end position="622"/>
    </location>
</feature>
<name>A0ABS7FJ99_9NEIS</name>
<dbReference type="RefSeq" id="WP_043573351.1">
    <property type="nucleotide sequence ID" value="NZ_CP142381.1"/>
</dbReference>
<dbReference type="GeneID" id="89685637"/>
<dbReference type="Gene3D" id="3.40.50.300">
    <property type="entry name" value="P-loop containing nucleotide triphosphate hydrolases"/>
    <property type="match status" value="2"/>
</dbReference>
<evidence type="ECO:0000256" key="1">
    <source>
        <dbReference type="SAM" id="Coils"/>
    </source>
</evidence>
<dbReference type="Pfam" id="PF13476">
    <property type="entry name" value="AAA_23"/>
    <property type="match status" value="1"/>
</dbReference>
<dbReference type="InterPro" id="IPR038729">
    <property type="entry name" value="Rad50/SbcC_AAA"/>
</dbReference>
<keyword evidence="4" id="KW-1185">Reference proteome</keyword>
<evidence type="ECO:0000313" key="3">
    <source>
        <dbReference type="EMBL" id="MBW8290137.1"/>
    </source>
</evidence>
<evidence type="ECO:0000313" key="4">
    <source>
        <dbReference type="Proteomes" id="UP000711178"/>
    </source>
</evidence>
<organism evidence="3 4">
    <name type="scientific">Chromobacterium subtsugae</name>
    <dbReference type="NCBI Taxonomy" id="251747"/>
    <lineage>
        <taxon>Bacteria</taxon>
        <taxon>Pseudomonadati</taxon>
        <taxon>Pseudomonadota</taxon>
        <taxon>Betaproteobacteria</taxon>
        <taxon>Neisseriales</taxon>
        <taxon>Chromobacteriaceae</taxon>
        <taxon>Chromobacterium</taxon>
    </lineage>
</organism>
<feature type="coiled-coil region" evidence="1">
    <location>
        <begin position="498"/>
        <end position="532"/>
    </location>
</feature>